<proteinExistence type="inferred from homology"/>
<dbReference type="PIRSF" id="PIRSF005690">
    <property type="entry name" value="GerBA"/>
    <property type="match status" value="1"/>
</dbReference>
<dbReference type="EMBL" id="JANQBD010000019">
    <property type="protein sequence ID" value="MCR8634314.1"/>
    <property type="molecule type" value="Genomic_DNA"/>
</dbReference>
<dbReference type="Proteomes" id="UP001300012">
    <property type="component" value="Unassembled WGS sequence"/>
</dbReference>
<protein>
    <submittedName>
        <fullName evidence="5">Spore germination protein</fullName>
    </submittedName>
</protein>
<feature type="transmembrane region" description="Helical" evidence="4">
    <location>
        <begin position="420"/>
        <end position="443"/>
    </location>
</feature>
<evidence type="ECO:0000256" key="1">
    <source>
        <dbReference type="ARBA" id="ARBA00005278"/>
    </source>
</evidence>
<dbReference type="InterPro" id="IPR050768">
    <property type="entry name" value="UPF0353/GerABKA_families"/>
</dbReference>
<feature type="region of interest" description="Disordered" evidence="3">
    <location>
        <begin position="476"/>
        <end position="509"/>
    </location>
</feature>
<evidence type="ECO:0000313" key="6">
    <source>
        <dbReference type="Proteomes" id="UP001300012"/>
    </source>
</evidence>
<reference evidence="5 6" key="1">
    <citation type="submission" date="2022-08" db="EMBL/GenBank/DDBJ databases">
        <title>Paenibacillus endoradicis sp. nov., Paenibacillus radicibacter sp. nov and Paenibacillus pararadicis sp. nov., three cold-adapted plant growth-promoting bacteria isolated from root of Larix gmelinii in Great Khingan.</title>
        <authorList>
            <person name="Xue H."/>
        </authorList>
    </citation>
    <scope>NUCLEOTIDE SEQUENCE [LARGE SCALE GENOMIC DNA]</scope>
    <source>
        <strain evidence="5 6">N5-1-1-5</strain>
    </source>
</reference>
<feature type="transmembrane region" description="Helical" evidence="4">
    <location>
        <begin position="293"/>
        <end position="315"/>
    </location>
</feature>
<evidence type="ECO:0000256" key="3">
    <source>
        <dbReference type="SAM" id="MobiDB-lite"/>
    </source>
</evidence>
<dbReference type="PANTHER" id="PTHR22550">
    <property type="entry name" value="SPORE GERMINATION PROTEIN"/>
    <property type="match status" value="1"/>
</dbReference>
<organism evidence="5 6">
    <name type="scientific">Paenibacillus radicis</name>
    <name type="common">ex Xue et al. 2023</name>
    <dbReference type="NCBI Taxonomy" id="2972489"/>
    <lineage>
        <taxon>Bacteria</taxon>
        <taxon>Bacillati</taxon>
        <taxon>Bacillota</taxon>
        <taxon>Bacilli</taxon>
        <taxon>Bacillales</taxon>
        <taxon>Paenibacillaceae</taxon>
        <taxon>Paenibacillus</taxon>
    </lineage>
</organism>
<evidence type="ECO:0000256" key="2">
    <source>
        <dbReference type="ARBA" id="ARBA00023136"/>
    </source>
</evidence>
<dbReference type="InterPro" id="IPR004995">
    <property type="entry name" value="Spore_Ger"/>
</dbReference>
<accession>A0ABT1YMD5</accession>
<gene>
    <name evidence="5" type="ORF">NV381_24285</name>
</gene>
<sequence>MMSDISTNSMDPISAYLGENSLRLHQLYDTCSDMVFLECSFGHKLRGLFVYFDGLTDDERLNEIRHQISSLEKDYDERVELEGAIRSEIAHFSFKEVCTFTELNEQVTNGNPVLLIDGMTEGHAFSLAKWRKRAIEDPVAESVIRGPREGFSESLTDNTAMLRRKLRDSRLKMKGVEVGRYSKTRVMIAYMEELAAPGLIKEVEERLSKIDVDGVLESGNIEEFIEDQPYSPFPQVMATERPDTATAGLLEGRAVILTDGTPFVLVAPIGFFSLVQSPEDYYQRFMISIAIRWLRYLFLLVALLLPSAYVAILTYHQEMIPTALLLSVAKSREEIPFPALMEAIIMEIMFEALREAGVRLPKQVGAAVSIVGALVIGQAATSAGLVSSPMVMVVAITGIASFMLPHYTMGISIRLLRFPIMLMAGLLGLLGLLLGVIAIVIHLSSLRSFGLPYLSPLGPGMKEEWQDVLLRMPAWSPSRRPRLTRSGGGQRRGKGGKPAPPVKEESDQG</sequence>
<keyword evidence="4" id="KW-1133">Transmembrane helix</keyword>
<feature type="transmembrane region" description="Helical" evidence="4">
    <location>
        <begin position="365"/>
        <end position="384"/>
    </location>
</feature>
<dbReference type="Pfam" id="PF03323">
    <property type="entry name" value="GerA"/>
    <property type="match status" value="1"/>
</dbReference>
<keyword evidence="4" id="KW-0812">Transmembrane</keyword>
<dbReference type="PANTHER" id="PTHR22550:SF5">
    <property type="entry name" value="LEUCINE ZIPPER PROTEIN 4"/>
    <property type="match status" value="1"/>
</dbReference>
<evidence type="ECO:0000313" key="5">
    <source>
        <dbReference type="EMBL" id="MCR8634314.1"/>
    </source>
</evidence>
<dbReference type="RefSeq" id="WP_258215876.1">
    <property type="nucleotide sequence ID" value="NZ_JANQBD010000019.1"/>
</dbReference>
<comment type="similarity">
    <text evidence="1">Belongs to the GerABKA family.</text>
</comment>
<comment type="caution">
    <text evidence="5">The sequence shown here is derived from an EMBL/GenBank/DDBJ whole genome shotgun (WGS) entry which is preliminary data.</text>
</comment>
<feature type="transmembrane region" description="Helical" evidence="4">
    <location>
        <begin position="390"/>
        <end position="408"/>
    </location>
</feature>
<name>A0ABT1YMD5_9BACL</name>
<keyword evidence="6" id="KW-1185">Reference proteome</keyword>
<evidence type="ECO:0000256" key="4">
    <source>
        <dbReference type="SAM" id="Phobius"/>
    </source>
</evidence>
<keyword evidence="2 4" id="KW-0472">Membrane</keyword>